<comment type="similarity">
    <text evidence="2">Belongs to the outer membrane OOP (TC 1.B.6) superfamily. OmpA family.</text>
</comment>
<evidence type="ECO:0000256" key="7">
    <source>
        <dbReference type="ARBA" id="ARBA00023114"/>
    </source>
</evidence>
<keyword evidence="7" id="KW-0626">Porin</keyword>
<dbReference type="KEGG" id="spl:Spea_0924"/>
<dbReference type="GO" id="GO:0015288">
    <property type="term" value="F:porin activity"/>
    <property type="evidence" value="ECO:0007669"/>
    <property type="project" value="UniProtKB-KW"/>
</dbReference>
<dbReference type="Gene3D" id="3.30.1330.60">
    <property type="entry name" value="OmpA-like domain"/>
    <property type="match status" value="1"/>
</dbReference>
<evidence type="ECO:0000256" key="6">
    <source>
        <dbReference type="ARBA" id="ARBA00023065"/>
    </source>
</evidence>
<evidence type="ECO:0000256" key="8">
    <source>
        <dbReference type="ARBA" id="ARBA00023136"/>
    </source>
</evidence>
<dbReference type="Pfam" id="PF01389">
    <property type="entry name" value="OmpA_membrane"/>
    <property type="match status" value="1"/>
</dbReference>
<dbReference type="HOGENOM" id="CLU_031536_0_1_6"/>
<evidence type="ECO:0000259" key="13">
    <source>
        <dbReference type="PROSITE" id="PS51123"/>
    </source>
</evidence>
<dbReference type="Pfam" id="PF00691">
    <property type="entry name" value="OmpA"/>
    <property type="match status" value="1"/>
</dbReference>
<dbReference type="eggNOG" id="COG3637">
    <property type="taxonomic scope" value="Bacteria"/>
</dbReference>
<dbReference type="InterPro" id="IPR006665">
    <property type="entry name" value="OmpA-like"/>
</dbReference>
<dbReference type="PANTHER" id="PTHR30329">
    <property type="entry name" value="STATOR ELEMENT OF FLAGELLAR MOTOR COMPLEX"/>
    <property type="match status" value="1"/>
</dbReference>
<feature type="domain" description="OmpA-like" evidence="13">
    <location>
        <begin position="234"/>
        <end position="349"/>
    </location>
</feature>
<evidence type="ECO:0000256" key="3">
    <source>
        <dbReference type="ARBA" id="ARBA00022448"/>
    </source>
</evidence>
<feature type="signal peptide" evidence="12">
    <location>
        <begin position="1"/>
        <end position="27"/>
    </location>
</feature>
<dbReference type="GO" id="GO:0046930">
    <property type="term" value="C:pore complex"/>
    <property type="evidence" value="ECO:0007669"/>
    <property type="project" value="UniProtKB-KW"/>
</dbReference>
<dbReference type="InterPro" id="IPR050330">
    <property type="entry name" value="Bact_OuterMem_StrucFunc"/>
</dbReference>
<dbReference type="InterPro" id="IPR000498">
    <property type="entry name" value="OmpA-like_TM_dom"/>
</dbReference>
<dbReference type="PRINTS" id="PR01022">
    <property type="entry name" value="OUTRMMBRANEA"/>
</dbReference>
<comment type="subcellular location">
    <subcellularLocation>
        <location evidence="1">Cell outer membrane</location>
        <topology evidence="1">Multi-pass membrane protein</topology>
    </subcellularLocation>
</comment>
<dbReference type="PANTHER" id="PTHR30329:SF21">
    <property type="entry name" value="LIPOPROTEIN YIAD-RELATED"/>
    <property type="match status" value="1"/>
</dbReference>
<dbReference type="Gene3D" id="2.40.160.20">
    <property type="match status" value="1"/>
</dbReference>
<evidence type="ECO:0000256" key="12">
    <source>
        <dbReference type="SAM" id="SignalP"/>
    </source>
</evidence>
<dbReference type="CDD" id="cd07185">
    <property type="entry name" value="OmpA_C-like"/>
    <property type="match status" value="1"/>
</dbReference>
<dbReference type="AlphaFoldDB" id="A8H114"/>
<keyword evidence="4" id="KW-1134">Transmembrane beta strand</keyword>
<dbReference type="Proteomes" id="UP000002608">
    <property type="component" value="Chromosome"/>
</dbReference>
<dbReference type="STRING" id="398579.Spea_0924"/>
<keyword evidence="12" id="KW-0732">Signal</keyword>
<dbReference type="SUPFAM" id="SSF103088">
    <property type="entry name" value="OmpA-like"/>
    <property type="match status" value="1"/>
</dbReference>
<keyword evidence="15" id="KW-1185">Reference proteome</keyword>
<evidence type="ECO:0000256" key="9">
    <source>
        <dbReference type="ARBA" id="ARBA00023157"/>
    </source>
</evidence>
<dbReference type="OrthoDB" id="9805832at2"/>
<name>A8H114_SHEPA</name>
<evidence type="ECO:0000256" key="10">
    <source>
        <dbReference type="ARBA" id="ARBA00023237"/>
    </source>
</evidence>
<dbReference type="InterPro" id="IPR011250">
    <property type="entry name" value="OMP/PagP_B-barrel"/>
</dbReference>
<proteinExistence type="inferred from homology"/>
<dbReference type="RefSeq" id="WP_012154185.1">
    <property type="nucleotide sequence ID" value="NC_009901.1"/>
</dbReference>
<dbReference type="eggNOG" id="COG2885">
    <property type="taxonomic scope" value="Bacteria"/>
</dbReference>
<sequence>MFKLSLKANVSIVFFTLLYQSLGSVYAAEADSSEPANEFAPYFYLGAKAGQMHYQNACESWSVSCDGNYVGFGGFAGYQAWQYLGFETAYLDLGEAVSGYSESAVNNTYVGSMKGWELSAVTRFGLSEDFELFAKAGSFYWDGDNQGPYSRNSDSGWAPMLGAGLAYQISPSWVARLEYQYIDKLGSDLIGGSNGHLTTLGISYRFGQKKPASVSQVKEKPITLPEKVIPVTAKPVVFPALTVTSLFDFDSSELTNSDSLTAVIERLNQVPTAIANIKGYTDSTGAAAYNQALSERRAQAVADDLIAAGIKPEQIEVHGFGEQFPVMKNDTSEHRHENRRVLIHIQSTTSEMKPEI</sequence>
<evidence type="ECO:0000313" key="14">
    <source>
        <dbReference type="EMBL" id="ABV86251.1"/>
    </source>
</evidence>
<dbReference type="InterPro" id="IPR002368">
    <property type="entry name" value="OmpA"/>
</dbReference>
<keyword evidence="8 11" id="KW-0472">Membrane</keyword>
<protein>
    <submittedName>
        <fullName evidence="14">OmpA/MotB domain protein</fullName>
    </submittedName>
</protein>
<keyword evidence="3" id="KW-0813">Transport</keyword>
<feature type="chain" id="PRO_5002720117" evidence="12">
    <location>
        <begin position="28"/>
        <end position="356"/>
    </location>
</feature>
<evidence type="ECO:0000313" key="15">
    <source>
        <dbReference type="Proteomes" id="UP000002608"/>
    </source>
</evidence>
<reference evidence="14 15" key="1">
    <citation type="submission" date="2007-10" db="EMBL/GenBank/DDBJ databases">
        <title>Complete sequence of Shewanella pealeana ATCC 700345.</title>
        <authorList>
            <consortium name="US DOE Joint Genome Institute"/>
            <person name="Copeland A."/>
            <person name="Lucas S."/>
            <person name="Lapidus A."/>
            <person name="Barry K."/>
            <person name="Glavina del Rio T."/>
            <person name="Dalin E."/>
            <person name="Tice H."/>
            <person name="Pitluck S."/>
            <person name="Chertkov O."/>
            <person name="Brettin T."/>
            <person name="Bruce D."/>
            <person name="Detter J.C."/>
            <person name="Han C."/>
            <person name="Schmutz J."/>
            <person name="Larimer F."/>
            <person name="Land M."/>
            <person name="Hauser L."/>
            <person name="Kyrpides N."/>
            <person name="Kim E."/>
            <person name="Zhao J.-S.Z."/>
            <person name="Manno D."/>
            <person name="Hawari J."/>
            <person name="Richardson P."/>
        </authorList>
    </citation>
    <scope>NUCLEOTIDE SEQUENCE [LARGE SCALE GENOMIC DNA]</scope>
    <source>
        <strain evidence="15">ATCC 700345 / ANG-SQ1</strain>
    </source>
</reference>
<evidence type="ECO:0000256" key="5">
    <source>
        <dbReference type="ARBA" id="ARBA00022692"/>
    </source>
</evidence>
<evidence type="ECO:0000256" key="4">
    <source>
        <dbReference type="ARBA" id="ARBA00022452"/>
    </source>
</evidence>
<dbReference type="PROSITE" id="PS51123">
    <property type="entry name" value="OMPA_2"/>
    <property type="match status" value="1"/>
</dbReference>
<gene>
    <name evidence="14" type="ordered locus">Spea_0924</name>
</gene>
<dbReference type="InterPro" id="IPR036737">
    <property type="entry name" value="OmpA-like_sf"/>
</dbReference>
<evidence type="ECO:0000256" key="1">
    <source>
        <dbReference type="ARBA" id="ARBA00004571"/>
    </source>
</evidence>
<keyword evidence="10" id="KW-0998">Cell outer membrane</keyword>
<dbReference type="SUPFAM" id="SSF56925">
    <property type="entry name" value="OMPA-like"/>
    <property type="match status" value="1"/>
</dbReference>
<evidence type="ECO:0000256" key="2">
    <source>
        <dbReference type="ARBA" id="ARBA00005710"/>
    </source>
</evidence>
<accession>A8H114</accession>
<evidence type="ECO:0000256" key="11">
    <source>
        <dbReference type="PROSITE-ProRule" id="PRU00473"/>
    </source>
</evidence>
<dbReference type="GO" id="GO:0009279">
    <property type="term" value="C:cell outer membrane"/>
    <property type="evidence" value="ECO:0007669"/>
    <property type="project" value="UniProtKB-SubCell"/>
</dbReference>
<dbReference type="GO" id="GO:0006811">
    <property type="term" value="P:monoatomic ion transport"/>
    <property type="evidence" value="ECO:0007669"/>
    <property type="project" value="UniProtKB-KW"/>
</dbReference>
<dbReference type="InterPro" id="IPR006664">
    <property type="entry name" value="OMP_bac"/>
</dbReference>
<dbReference type="PRINTS" id="PR01021">
    <property type="entry name" value="OMPADOMAIN"/>
</dbReference>
<keyword evidence="9" id="KW-1015">Disulfide bond</keyword>
<keyword evidence="6" id="KW-0406">Ion transport</keyword>
<dbReference type="EMBL" id="CP000851">
    <property type="protein sequence ID" value="ABV86251.1"/>
    <property type="molecule type" value="Genomic_DNA"/>
</dbReference>
<keyword evidence="5" id="KW-0812">Transmembrane</keyword>
<organism evidence="14 15">
    <name type="scientific">Shewanella pealeana (strain ATCC 700345 / ANG-SQ1)</name>
    <dbReference type="NCBI Taxonomy" id="398579"/>
    <lineage>
        <taxon>Bacteria</taxon>
        <taxon>Pseudomonadati</taxon>
        <taxon>Pseudomonadota</taxon>
        <taxon>Gammaproteobacteria</taxon>
        <taxon>Alteromonadales</taxon>
        <taxon>Shewanellaceae</taxon>
        <taxon>Shewanella</taxon>
    </lineage>
</organism>